<dbReference type="InterPro" id="IPR001453">
    <property type="entry name" value="MoaB/Mog_dom"/>
</dbReference>
<comment type="catalytic activity">
    <reaction evidence="9">
        <text>adenylyl-molybdopterin + molybdate = Mo-molybdopterin + AMP + H(+)</text>
        <dbReference type="Rhea" id="RHEA:35047"/>
        <dbReference type="ChEBI" id="CHEBI:15378"/>
        <dbReference type="ChEBI" id="CHEBI:36264"/>
        <dbReference type="ChEBI" id="CHEBI:62727"/>
        <dbReference type="ChEBI" id="CHEBI:71302"/>
        <dbReference type="ChEBI" id="CHEBI:456215"/>
        <dbReference type="EC" id="2.10.1.1"/>
    </reaction>
</comment>
<evidence type="ECO:0000256" key="8">
    <source>
        <dbReference type="ARBA" id="ARBA00023150"/>
    </source>
</evidence>
<dbReference type="GO" id="GO:0006777">
    <property type="term" value="P:Mo-molybdopterin cofactor biosynthetic process"/>
    <property type="evidence" value="ECO:0007669"/>
    <property type="project" value="UniProtKB-UniRule"/>
</dbReference>
<keyword evidence="7 10" id="KW-0500">Molybdenum</keyword>
<dbReference type="Gene3D" id="3.40.980.10">
    <property type="entry name" value="MoaB/Mog-like domain"/>
    <property type="match status" value="1"/>
</dbReference>
<dbReference type="GO" id="GO:0005829">
    <property type="term" value="C:cytosol"/>
    <property type="evidence" value="ECO:0007669"/>
    <property type="project" value="TreeGrafter"/>
</dbReference>
<dbReference type="PROSITE" id="PS01079">
    <property type="entry name" value="MOCF_BIOSYNTHESIS_2"/>
    <property type="match status" value="1"/>
</dbReference>
<dbReference type="Pfam" id="PF12727">
    <property type="entry name" value="PBP_like"/>
    <property type="match status" value="1"/>
</dbReference>
<evidence type="ECO:0000259" key="11">
    <source>
        <dbReference type="SMART" id="SM00852"/>
    </source>
</evidence>
<evidence type="ECO:0000256" key="9">
    <source>
        <dbReference type="ARBA" id="ARBA00047317"/>
    </source>
</evidence>
<dbReference type="Pfam" id="PF03453">
    <property type="entry name" value="MoeA_N"/>
    <property type="match status" value="1"/>
</dbReference>
<dbReference type="NCBIfam" id="NF011068">
    <property type="entry name" value="PRK14498.1"/>
    <property type="match status" value="1"/>
</dbReference>
<dbReference type="KEGG" id="tfr:BR63_07780"/>
<evidence type="ECO:0000256" key="4">
    <source>
        <dbReference type="ARBA" id="ARBA00010763"/>
    </source>
</evidence>
<evidence type="ECO:0000313" key="12">
    <source>
        <dbReference type="EMBL" id="QNB46220.1"/>
    </source>
</evidence>
<keyword evidence="13" id="KW-1185">Reference proteome</keyword>
<dbReference type="PANTHER" id="PTHR10192">
    <property type="entry name" value="MOLYBDOPTERIN BIOSYNTHESIS PROTEIN"/>
    <property type="match status" value="1"/>
</dbReference>
<evidence type="ECO:0000256" key="6">
    <source>
        <dbReference type="ARBA" id="ARBA00021108"/>
    </source>
</evidence>
<dbReference type="InterPro" id="IPR038987">
    <property type="entry name" value="MoeA-like"/>
</dbReference>
<evidence type="ECO:0000256" key="10">
    <source>
        <dbReference type="RuleBase" id="RU365090"/>
    </source>
</evidence>
<dbReference type="GO" id="GO:0046872">
    <property type="term" value="F:metal ion binding"/>
    <property type="evidence" value="ECO:0007669"/>
    <property type="project" value="UniProtKB-UniRule"/>
</dbReference>
<dbReference type="CDD" id="cd00887">
    <property type="entry name" value="MoeA"/>
    <property type="match status" value="1"/>
</dbReference>
<evidence type="ECO:0000256" key="3">
    <source>
        <dbReference type="ARBA" id="ARBA00005046"/>
    </source>
</evidence>
<comment type="function">
    <text evidence="2">May be involved in the biosynthesis of molybdopterin.</text>
</comment>
<keyword evidence="10" id="KW-0479">Metal-binding</keyword>
<evidence type="ECO:0000256" key="1">
    <source>
        <dbReference type="ARBA" id="ARBA00002901"/>
    </source>
</evidence>
<dbReference type="InterPro" id="IPR005110">
    <property type="entry name" value="MoeA_linker/N"/>
</dbReference>
<comment type="pathway">
    <text evidence="3 10">Cofactor biosynthesis; molybdopterin biosynthesis.</text>
</comment>
<comment type="cofactor">
    <cofactor evidence="10">
        <name>Mg(2+)</name>
        <dbReference type="ChEBI" id="CHEBI:18420"/>
    </cofactor>
</comment>
<dbReference type="SUPFAM" id="SSF53218">
    <property type="entry name" value="Molybdenum cofactor biosynthesis proteins"/>
    <property type="match status" value="1"/>
</dbReference>
<name>A0A7G6E2B6_THEFR</name>
<dbReference type="InterPro" id="IPR008284">
    <property type="entry name" value="MoCF_biosynth_CS"/>
</dbReference>
<keyword evidence="10" id="KW-0460">Magnesium</keyword>
<dbReference type="OrthoDB" id="9804758at2"/>
<evidence type="ECO:0000256" key="2">
    <source>
        <dbReference type="ARBA" id="ARBA00003487"/>
    </source>
</evidence>
<dbReference type="UniPathway" id="UPA00344"/>
<dbReference type="InterPro" id="IPR036135">
    <property type="entry name" value="MoeA_linker/N_sf"/>
</dbReference>
<dbReference type="Pfam" id="PF03454">
    <property type="entry name" value="MoeA_C"/>
    <property type="match status" value="1"/>
</dbReference>
<dbReference type="PANTHER" id="PTHR10192:SF16">
    <property type="entry name" value="MOLYBDOPTERIN MOLYBDENUMTRANSFERASE"/>
    <property type="match status" value="1"/>
</dbReference>
<dbReference type="Proteomes" id="UP000515847">
    <property type="component" value="Chromosome"/>
</dbReference>
<evidence type="ECO:0000256" key="5">
    <source>
        <dbReference type="ARBA" id="ARBA00013269"/>
    </source>
</evidence>
<dbReference type="InterPro" id="IPR005111">
    <property type="entry name" value="MoeA_C_domain_IV"/>
</dbReference>
<protein>
    <recommendedName>
        <fullName evidence="6 10">Molybdopterin molybdenumtransferase</fullName>
        <ecNumber evidence="5 10">2.10.1.1</ecNumber>
    </recommendedName>
</protein>
<comment type="similarity">
    <text evidence="4 10">Belongs to the MoeA family.</text>
</comment>
<organism evidence="12 13">
    <name type="scientific">Thermanaerosceptrum fracticalcis</name>
    <dbReference type="NCBI Taxonomy" id="1712410"/>
    <lineage>
        <taxon>Bacteria</taxon>
        <taxon>Bacillati</taxon>
        <taxon>Bacillota</taxon>
        <taxon>Clostridia</taxon>
        <taxon>Eubacteriales</taxon>
        <taxon>Peptococcaceae</taxon>
        <taxon>Thermanaerosceptrum</taxon>
    </lineage>
</organism>
<dbReference type="SUPFAM" id="SSF63867">
    <property type="entry name" value="MoeA C-terminal domain-like"/>
    <property type="match status" value="1"/>
</dbReference>
<dbReference type="NCBIfam" id="TIGR00177">
    <property type="entry name" value="molyb_syn"/>
    <property type="match status" value="1"/>
</dbReference>
<gene>
    <name evidence="12" type="ORF">BR63_07780</name>
</gene>
<dbReference type="Gene3D" id="2.40.340.10">
    <property type="entry name" value="MoeA, C-terminal, domain IV"/>
    <property type="match status" value="1"/>
</dbReference>
<sequence>MRKIYLNNTLRSQAKQILLEKVDFTPKKETIPVTAALGRVTAEALFAECSMPSYPASAMDGITVKAQETYGANDQNPLVLTEGKNYLVVDTGDPIPEGFDAVIKIEDVQPIGENQVEIMAPAAPWQHVRPVGEDVVAGEIIVPAFHYLTPPDLGAILAGGKEQIKVLAKPKVTIIPTGDELVTPGTRAKVGEIIEFNGTVIANYLRQWGAEPYLHEIVRDKLRNLKQAVEEALPHSDVVIINAGSSAGREDFTVHVIESMGEVLVHGIATRPGKPTILGIIEGKPVIGLPGYPVSAYLALDWFVKPLIYKYLHLAEPQRPRLKAKLGRRIVSEMGSEEFVRMTVGFINGNYVANPLNRGAGVTMSLVKAHGLLTIPAESLGYEQGEEVEIELLRPEQELKNTLVAVGSHDLTLDLLATALRRIDPRLFLSSSHVGSMGGMMAIKKGEAHLAGVHLFDSQTGEYNIPYLEKYLGGENVILVNLVYRMQGWMVSPGNPLDIRNVRDIVRTRALFINRQKGAGTRLLFDYLLQQEGISTSEILGYHREEYSHLNVAAAVAAGTAQVGLGILSAARAYHLDFVPVGEERYDLLMTRDFYHSSLGQTLLQVIKDPVFQQEVETLGGYSMRDAGKVMYGYV</sequence>
<dbReference type="Gene3D" id="3.90.105.10">
    <property type="entry name" value="Molybdopterin biosynthesis moea protein, domain 2"/>
    <property type="match status" value="1"/>
</dbReference>
<dbReference type="InterPro" id="IPR036688">
    <property type="entry name" value="MoeA_C_domain_IV_sf"/>
</dbReference>
<dbReference type="InterPro" id="IPR024370">
    <property type="entry name" value="PBP_domain"/>
</dbReference>
<dbReference type="Gene3D" id="2.170.190.11">
    <property type="entry name" value="Molybdopterin biosynthesis moea protein, domain 3"/>
    <property type="match status" value="1"/>
</dbReference>
<dbReference type="AlphaFoldDB" id="A0A7G6E2B6"/>
<keyword evidence="10" id="KW-0808">Transferase</keyword>
<proteinExistence type="inferred from homology"/>
<dbReference type="EMBL" id="CP045798">
    <property type="protein sequence ID" value="QNB46220.1"/>
    <property type="molecule type" value="Genomic_DNA"/>
</dbReference>
<evidence type="ECO:0000256" key="7">
    <source>
        <dbReference type="ARBA" id="ARBA00022505"/>
    </source>
</evidence>
<reference evidence="12 13" key="1">
    <citation type="journal article" date="2019" name="Front. Microbiol.">
        <title>Thermoanaerosceptrum fracticalcis gen. nov. sp. nov., a Novel Fumarate-Fermenting Microorganism From a Deep Fractured Carbonate Aquifer of the US Great Basin.</title>
        <authorList>
            <person name="Hamilton-Brehm S.D."/>
            <person name="Stewart L.E."/>
            <person name="Zavarin M."/>
            <person name="Caldwell M."/>
            <person name="Lawson P.A."/>
            <person name="Onstott T.C."/>
            <person name="Grzymski J."/>
            <person name="Neveux I."/>
            <person name="Lollar B.S."/>
            <person name="Russell C.E."/>
            <person name="Moser D.P."/>
        </authorList>
    </citation>
    <scope>NUCLEOTIDE SEQUENCE [LARGE SCALE GENOMIC DNA]</scope>
    <source>
        <strain evidence="12 13">DRI-13</strain>
    </source>
</reference>
<dbReference type="SUPFAM" id="SSF53850">
    <property type="entry name" value="Periplasmic binding protein-like II"/>
    <property type="match status" value="1"/>
</dbReference>
<dbReference type="EC" id="2.10.1.1" evidence="5 10"/>
<dbReference type="RefSeq" id="WP_081908300.1">
    <property type="nucleotide sequence ID" value="NZ_CP045798.1"/>
</dbReference>
<dbReference type="SUPFAM" id="SSF63882">
    <property type="entry name" value="MoeA N-terminal region -like"/>
    <property type="match status" value="1"/>
</dbReference>
<feature type="domain" description="MoaB/Mog" evidence="11">
    <location>
        <begin position="173"/>
        <end position="310"/>
    </location>
</feature>
<comment type="function">
    <text evidence="1 10">Catalyzes the insertion of molybdate into adenylated molybdopterin with the concomitant release of AMP.</text>
</comment>
<keyword evidence="8 10" id="KW-0501">Molybdenum cofactor biosynthesis</keyword>
<dbReference type="InterPro" id="IPR036425">
    <property type="entry name" value="MoaB/Mog-like_dom_sf"/>
</dbReference>
<dbReference type="SMART" id="SM00852">
    <property type="entry name" value="MoCF_biosynth"/>
    <property type="match status" value="1"/>
</dbReference>
<dbReference type="Pfam" id="PF00994">
    <property type="entry name" value="MoCF_biosynth"/>
    <property type="match status" value="1"/>
</dbReference>
<accession>A0A7G6E2B6</accession>
<dbReference type="GO" id="GO:0061599">
    <property type="term" value="F:molybdopterin molybdotransferase activity"/>
    <property type="evidence" value="ECO:0007669"/>
    <property type="project" value="UniProtKB-UniRule"/>
</dbReference>
<evidence type="ECO:0000313" key="13">
    <source>
        <dbReference type="Proteomes" id="UP000515847"/>
    </source>
</evidence>